<dbReference type="SUPFAM" id="SSF54523">
    <property type="entry name" value="Pili subunits"/>
    <property type="match status" value="1"/>
</dbReference>
<dbReference type="InterPro" id="IPR012902">
    <property type="entry name" value="N_methyl_site"/>
</dbReference>
<sequence length="189" mass="21020">MHRKFTSRSGLSLLELLVSLALLALIGAGLSGAFGLGAQLWRRTDVLGQYSQEIALRSQLRRYLSQTLPPTRLTPFDNPFSGRSDGFSFVTLAETPFAPNAAAMRMNVTLEGDTLLLETELLNDDAAVVESWTDMLVGNVGELTVDYYSDDGNWHKHWSDDTSLPHLIRIRISEGSKPGWPEFTVRPRL</sequence>
<accession>A0A497X605</accession>
<dbReference type="NCBIfam" id="TIGR02532">
    <property type="entry name" value="IV_pilin_GFxxxE"/>
    <property type="match status" value="1"/>
</dbReference>
<dbReference type="OrthoDB" id="7859880at2"/>
<proteinExistence type="predicted"/>
<comment type="caution">
    <text evidence="1">The sequence shown here is derived from an EMBL/GenBank/DDBJ whole genome shotgun (WGS) entry which is preliminary data.</text>
</comment>
<evidence type="ECO:0000313" key="2">
    <source>
        <dbReference type="Proteomes" id="UP000269157"/>
    </source>
</evidence>
<protein>
    <submittedName>
        <fullName evidence="1">Prepilin-type N-terminal cleavage/methylation domain-containing protein</fullName>
    </submittedName>
</protein>
<evidence type="ECO:0000313" key="1">
    <source>
        <dbReference type="EMBL" id="RLJ60748.1"/>
    </source>
</evidence>
<organism evidence="1 2">
    <name type="scientific">Litoreibacter meonggei</name>
    <dbReference type="NCBI Taxonomy" id="1049199"/>
    <lineage>
        <taxon>Bacteria</taxon>
        <taxon>Pseudomonadati</taxon>
        <taxon>Pseudomonadota</taxon>
        <taxon>Alphaproteobacteria</taxon>
        <taxon>Rhodobacterales</taxon>
        <taxon>Roseobacteraceae</taxon>
        <taxon>Litoreibacter</taxon>
    </lineage>
</organism>
<dbReference type="InterPro" id="IPR045584">
    <property type="entry name" value="Pilin-like"/>
</dbReference>
<gene>
    <name evidence="1" type="ORF">BCF46_0954</name>
</gene>
<dbReference type="EMBL" id="RCCE01000001">
    <property type="protein sequence ID" value="RLJ60748.1"/>
    <property type="molecule type" value="Genomic_DNA"/>
</dbReference>
<name>A0A497X605_9RHOB</name>
<dbReference type="AlphaFoldDB" id="A0A497X605"/>
<dbReference type="Proteomes" id="UP000269157">
    <property type="component" value="Unassembled WGS sequence"/>
</dbReference>
<keyword evidence="2" id="KW-1185">Reference proteome</keyword>
<reference evidence="1 2" key="1">
    <citation type="submission" date="2018-10" db="EMBL/GenBank/DDBJ databases">
        <title>Genomic Encyclopedia of Archaeal and Bacterial Type Strains, Phase II (KMG-II): from individual species to whole genera.</title>
        <authorList>
            <person name="Goeker M."/>
        </authorList>
    </citation>
    <scope>NUCLEOTIDE SEQUENCE [LARGE SCALE GENOMIC DNA]</scope>
    <source>
        <strain evidence="1 2">DSM 29466</strain>
    </source>
</reference>